<dbReference type="EMBL" id="AQGV01000012">
    <property type="protein sequence ID" value="MBE0368173.1"/>
    <property type="molecule type" value="Genomic_DNA"/>
</dbReference>
<accession>A0ABR9EB22</accession>
<comment type="caution">
    <text evidence="1">The sequence shown here is derived from an EMBL/GenBank/DDBJ whole genome shotgun (WGS) entry which is preliminary data.</text>
</comment>
<proteinExistence type="predicted"/>
<protein>
    <submittedName>
        <fullName evidence="1">Uncharacterized protein</fullName>
    </submittedName>
</protein>
<reference evidence="1 2" key="1">
    <citation type="submission" date="2015-03" db="EMBL/GenBank/DDBJ databases">
        <title>Genome sequence of Pseudoalteromonas aurantia.</title>
        <authorList>
            <person name="Xie B.-B."/>
            <person name="Rong J.-C."/>
            <person name="Qin Q.-L."/>
            <person name="Zhang Y.-Z."/>
        </authorList>
    </citation>
    <scope>NUCLEOTIDE SEQUENCE [LARGE SCALE GENOMIC DNA]</scope>
    <source>
        <strain evidence="1 2">208</strain>
    </source>
</reference>
<dbReference type="Proteomes" id="UP000615755">
    <property type="component" value="Unassembled WGS sequence"/>
</dbReference>
<gene>
    <name evidence="1" type="ORF">PAUR_a1720</name>
</gene>
<keyword evidence="2" id="KW-1185">Reference proteome</keyword>
<evidence type="ECO:0000313" key="1">
    <source>
        <dbReference type="EMBL" id="MBE0368173.1"/>
    </source>
</evidence>
<evidence type="ECO:0000313" key="2">
    <source>
        <dbReference type="Proteomes" id="UP000615755"/>
    </source>
</evidence>
<name>A0ABR9EB22_9GAMM</name>
<organism evidence="1 2">
    <name type="scientific">Pseudoalteromonas aurantia 208</name>
    <dbReference type="NCBI Taxonomy" id="1314867"/>
    <lineage>
        <taxon>Bacteria</taxon>
        <taxon>Pseudomonadati</taxon>
        <taxon>Pseudomonadota</taxon>
        <taxon>Gammaproteobacteria</taxon>
        <taxon>Alteromonadales</taxon>
        <taxon>Pseudoalteromonadaceae</taxon>
        <taxon>Pseudoalteromonas</taxon>
    </lineage>
</organism>
<sequence length="38" mass="4789">MRLQLAVEKVISLWEWGVEYYEERLRAMKQHTQRQLLR</sequence>